<proteinExistence type="predicted"/>
<dbReference type="EMBL" id="BSXU01004202">
    <property type="protein sequence ID" value="GMG41609.1"/>
    <property type="molecule type" value="Genomic_DNA"/>
</dbReference>
<organism evidence="1 2">
    <name type="scientific">Ambrosiozyma monospora</name>
    <name type="common">Yeast</name>
    <name type="synonym">Endomycopsis monosporus</name>
    <dbReference type="NCBI Taxonomy" id="43982"/>
    <lineage>
        <taxon>Eukaryota</taxon>
        <taxon>Fungi</taxon>
        <taxon>Dikarya</taxon>
        <taxon>Ascomycota</taxon>
        <taxon>Saccharomycotina</taxon>
        <taxon>Pichiomycetes</taxon>
        <taxon>Pichiales</taxon>
        <taxon>Pichiaceae</taxon>
        <taxon>Ambrosiozyma</taxon>
    </lineage>
</organism>
<name>A0A9W7DHU6_AMBMO</name>
<evidence type="ECO:0000313" key="1">
    <source>
        <dbReference type="EMBL" id="GMG41609.1"/>
    </source>
</evidence>
<evidence type="ECO:0000313" key="2">
    <source>
        <dbReference type="Proteomes" id="UP001165063"/>
    </source>
</evidence>
<accession>A0A9W7DHU6</accession>
<dbReference type="AlphaFoldDB" id="A0A9W7DHU6"/>
<sequence>MVAGKRKHHEKSKLRLQRMKSFTEHKNIGLVTSPATANPSLSSNNTIKLDEKTITLFKPINKSILQDSSSSTSSPDATHFQKQPMKQTTIVDDEFSFNNSRLMKMESANYDYPPSTSKKNTGTNSKRLGFKISEENDLKGYEDGDEFSEFGQHMFQNQKNRGISQTSNDSDFSYIIPHTSRNTNVVDRRRDSGLTTISEVSFNSLHSG</sequence>
<keyword evidence="2" id="KW-1185">Reference proteome</keyword>
<comment type="caution">
    <text evidence="1">The sequence shown here is derived from an EMBL/GenBank/DDBJ whole genome shotgun (WGS) entry which is preliminary data.</text>
</comment>
<reference evidence="1" key="1">
    <citation type="submission" date="2023-04" db="EMBL/GenBank/DDBJ databases">
        <title>Ambrosiozyma monospora NBRC 1965.</title>
        <authorList>
            <person name="Ichikawa N."/>
            <person name="Sato H."/>
            <person name="Tonouchi N."/>
        </authorList>
    </citation>
    <scope>NUCLEOTIDE SEQUENCE</scope>
    <source>
        <strain evidence="1">NBRC 1965</strain>
    </source>
</reference>
<protein>
    <submittedName>
        <fullName evidence="1">Unnamed protein product</fullName>
    </submittedName>
</protein>
<gene>
    <name evidence="1" type="ORF">Amon01_000653500</name>
</gene>
<dbReference type="Proteomes" id="UP001165063">
    <property type="component" value="Unassembled WGS sequence"/>
</dbReference>